<evidence type="ECO:0000313" key="1">
    <source>
        <dbReference type="EMBL" id="KAI4317818.1"/>
    </source>
</evidence>
<accession>A0ACB9M137</accession>
<keyword evidence="2" id="KW-1185">Reference proteome</keyword>
<reference evidence="1 2" key="1">
    <citation type="journal article" date="2022" name="DNA Res.">
        <title>Chromosomal-level genome assembly of the orchid tree Bauhinia variegata (Leguminosae; Cercidoideae) supports the allotetraploid origin hypothesis of Bauhinia.</title>
        <authorList>
            <person name="Zhong Y."/>
            <person name="Chen Y."/>
            <person name="Zheng D."/>
            <person name="Pang J."/>
            <person name="Liu Y."/>
            <person name="Luo S."/>
            <person name="Meng S."/>
            <person name="Qian L."/>
            <person name="Wei D."/>
            <person name="Dai S."/>
            <person name="Zhou R."/>
        </authorList>
    </citation>
    <scope>NUCLEOTIDE SEQUENCE [LARGE SCALE GENOMIC DNA]</scope>
    <source>
        <strain evidence="1">BV-YZ2020</strain>
    </source>
</reference>
<sequence>MKMMRRTKNVCVALLIVMLLVEVLFSECEGCLKQENDALLRLKAHFGNPGRSFHWVNGSDCCHWESVVCNTTTRRVVQLNLYFSDEEGGKLNMSDFHAFEDLTSLDLSWNNIAACVQSEGSGKRLSNLRYLDLSFNMLNDTSNIQACLSGLSSLKTLNMTGNYLTVKSFHREGKERFSWPTNLEYLELSDNELSKGRLSWPTNLEVLDLSNNELSNDIISSFSMLQHLKSLYLRQGAIDDKRRLSWPTNLEVLDLSYNILNNDIISSFSMLQHLKSLYLRRVHINGERRLSWPTNLEVLDLSNGEFSNDIISSFSMLQHLKSLNLSNNQLCGSVDISGLCALSKLVVLDLSGNSDISSFVVPQGTNTSLSSMRVLELNNLKMEESMLQKLLRAFSSIRILSLKSEESKGTFVAGDFGYLDSLENLSLSGSYIGSEFFKRIGALASLKYLDLRRCRINGTLLTADWSNLQKPEVLTLSSNEFEGPLPITGWYKLKKLRRVDLQHNKFKGSLPLSFINMTSLRVLNLSNNFFNGNIASNLETLPLLEYLDFSRNQFEVPASFTFLANHSNLKFIRGGGNKLVPDNYPTFRAWVPKFQLEEFNMSSTTEASSLPLPAFLIHQYNLSLVDLTGSKFEAKFPNWLLQNNTKMTTLVLRNCSFSGHFQLPSHPIPNIGTMDVSNNAITGLILSNNASSIFPNLDTLDMSRNAITGSLTSEFGQFINSLYSLDLSYNHLSGEISKNISTGQSSLAILNLSNNKLDGLACSTITVNNSLLHLDLGGNSFFGSVEGCFKNTSLSALDLSNNNFVGKIPNFSSSGHLERVSIANNHLEGSIPRELFELPILSYLDLSENNLSGCVPSFAYSSSRYIYLSNNKLDGLATTMFSENSSLRILDLSNNKITSTLQHLISDVSDLNILLLRNNHFFGQIPIELCHLRDLSIVDLSHNRLYGPLPICLGKISFGAREVDSNLLLNHPINDSSFVVERQLSCVLYISVIGNGNSSVHKSALEESVV</sequence>
<protein>
    <submittedName>
        <fullName evidence="1">Uncharacterized protein</fullName>
    </submittedName>
</protein>
<organism evidence="1 2">
    <name type="scientific">Bauhinia variegata</name>
    <name type="common">Purple orchid tree</name>
    <name type="synonym">Phanera variegata</name>
    <dbReference type="NCBI Taxonomy" id="167791"/>
    <lineage>
        <taxon>Eukaryota</taxon>
        <taxon>Viridiplantae</taxon>
        <taxon>Streptophyta</taxon>
        <taxon>Embryophyta</taxon>
        <taxon>Tracheophyta</taxon>
        <taxon>Spermatophyta</taxon>
        <taxon>Magnoliopsida</taxon>
        <taxon>eudicotyledons</taxon>
        <taxon>Gunneridae</taxon>
        <taxon>Pentapetalae</taxon>
        <taxon>rosids</taxon>
        <taxon>fabids</taxon>
        <taxon>Fabales</taxon>
        <taxon>Fabaceae</taxon>
        <taxon>Cercidoideae</taxon>
        <taxon>Cercideae</taxon>
        <taxon>Bauhiniinae</taxon>
        <taxon>Bauhinia</taxon>
    </lineage>
</organism>
<proteinExistence type="predicted"/>
<name>A0ACB9M137_BAUVA</name>
<dbReference type="EMBL" id="CM039435">
    <property type="protein sequence ID" value="KAI4317818.1"/>
    <property type="molecule type" value="Genomic_DNA"/>
</dbReference>
<gene>
    <name evidence="1" type="ORF">L6164_025655</name>
</gene>
<evidence type="ECO:0000313" key="2">
    <source>
        <dbReference type="Proteomes" id="UP000828941"/>
    </source>
</evidence>
<dbReference type="Proteomes" id="UP000828941">
    <property type="component" value="Chromosome 10"/>
</dbReference>
<comment type="caution">
    <text evidence="1">The sequence shown here is derived from an EMBL/GenBank/DDBJ whole genome shotgun (WGS) entry which is preliminary data.</text>
</comment>